<sequence length="63" mass="7057">MDYLHADLKAKGVVTTSEPEQQPWGIFMTIQDPDQNSLLLVDSLVRMSIRNCYGLSKAFCLPA</sequence>
<keyword evidence="2" id="KW-1185">Reference proteome</keyword>
<dbReference type="SUPFAM" id="SSF54593">
    <property type="entry name" value="Glyoxalase/Bleomycin resistance protein/Dihydroxybiphenyl dioxygenase"/>
    <property type="match status" value="1"/>
</dbReference>
<name>A0ABQ3VF91_9CHLR</name>
<gene>
    <name evidence="1" type="ORF">KSZ_28430</name>
</gene>
<dbReference type="InterPro" id="IPR029068">
    <property type="entry name" value="Glyas_Bleomycin-R_OHBP_Dase"/>
</dbReference>
<accession>A0ABQ3VF91</accession>
<protein>
    <recommendedName>
        <fullName evidence="3">VOC domain-containing protein</fullName>
    </recommendedName>
</protein>
<organism evidence="1 2">
    <name type="scientific">Dictyobacter formicarum</name>
    <dbReference type="NCBI Taxonomy" id="2778368"/>
    <lineage>
        <taxon>Bacteria</taxon>
        <taxon>Bacillati</taxon>
        <taxon>Chloroflexota</taxon>
        <taxon>Ktedonobacteria</taxon>
        <taxon>Ktedonobacterales</taxon>
        <taxon>Dictyobacteraceae</taxon>
        <taxon>Dictyobacter</taxon>
    </lineage>
</organism>
<comment type="caution">
    <text evidence="1">The sequence shown here is derived from an EMBL/GenBank/DDBJ whole genome shotgun (WGS) entry which is preliminary data.</text>
</comment>
<evidence type="ECO:0000313" key="1">
    <source>
        <dbReference type="EMBL" id="GHO84837.1"/>
    </source>
</evidence>
<evidence type="ECO:0000313" key="2">
    <source>
        <dbReference type="Proteomes" id="UP000635565"/>
    </source>
</evidence>
<evidence type="ECO:0008006" key="3">
    <source>
        <dbReference type="Google" id="ProtNLM"/>
    </source>
</evidence>
<proteinExistence type="predicted"/>
<dbReference type="Proteomes" id="UP000635565">
    <property type="component" value="Unassembled WGS sequence"/>
</dbReference>
<dbReference type="EMBL" id="BNJJ01000007">
    <property type="protein sequence ID" value="GHO84837.1"/>
    <property type="molecule type" value="Genomic_DNA"/>
</dbReference>
<reference evidence="1 2" key="1">
    <citation type="journal article" date="2021" name="Int. J. Syst. Evol. Microbiol.">
        <title>Reticulibacter mediterranei gen. nov., sp. nov., within the new family Reticulibacteraceae fam. nov., and Ktedonospora formicarum gen. nov., sp. nov., Ktedonobacter robiniae sp. nov., Dictyobacter formicarum sp. nov. and Dictyobacter arantiisoli sp. nov., belonging to the class Ktedonobacteria.</title>
        <authorList>
            <person name="Yabe S."/>
            <person name="Zheng Y."/>
            <person name="Wang C.M."/>
            <person name="Sakai Y."/>
            <person name="Abe K."/>
            <person name="Yokota A."/>
            <person name="Donadio S."/>
            <person name="Cavaletti L."/>
            <person name="Monciardini P."/>
        </authorList>
    </citation>
    <scope>NUCLEOTIDE SEQUENCE [LARGE SCALE GENOMIC DNA]</scope>
    <source>
        <strain evidence="1 2">SOSP1-9</strain>
    </source>
</reference>
<dbReference type="Gene3D" id="3.10.180.10">
    <property type="entry name" value="2,3-Dihydroxybiphenyl 1,2-Dioxygenase, domain 1"/>
    <property type="match status" value="1"/>
</dbReference>